<keyword evidence="3" id="KW-1003">Cell membrane</keyword>
<accession>A0A5C5X590</accession>
<evidence type="ECO:0000256" key="4">
    <source>
        <dbReference type="ARBA" id="ARBA00022692"/>
    </source>
</evidence>
<dbReference type="GO" id="GO:0005886">
    <property type="term" value="C:plasma membrane"/>
    <property type="evidence" value="ECO:0007669"/>
    <property type="project" value="UniProtKB-SubCell"/>
</dbReference>
<evidence type="ECO:0000313" key="9">
    <source>
        <dbReference type="Proteomes" id="UP000317243"/>
    </source>
</evidence>
<keyword evidence="7" id="KW-0813">Transport</keyword>
<dbReference type="Gene3D" id="3.30.420.270">
    <property type="match status" value="1"/>
</dbReference>
<keyword evidence="7" id="KW-0653">Protein transport</keyword>
<dbReference type="AlphaFoldDB" id="A0A5C5X590"/>
<evidence type="ECO:0000256" key="7">
    <source>
        <dbReference type="RuleBase" id="RU003879"/>
    </source>
</evidence>
<dbReference type="Proteomes" id="UP000317243">
    <property type="component" value="Unassembled WGS sequence"/>
</dbReference>
<evidence type="ECO:0000256" key="6">
    <source>
        <dbReference type="ARBA" id="ARBA00023136"/>
    </source>
</evidence>
<keyword evidence="4 7" id="KW-0812">Transmembrane</keyword>
<sequence length="136" mass="14763">MTPMIDIVFLLLIFFVVTASSQVQEEILPTNLQAQGSVESLVEQVEEPTLEVEIWLKLSVADADSTTVVDVNGTLYHDLDVLKYQLRTLAELGPENPVILDIAGNVPLGDVVDIYDTSQAAGFESVNFAVDAPNSN</sequence>
<organism evidence="8 9">
    <name type="scientific">Thalassoglobus neptunius</name>
    <dbReference type="NCBI Taxonomy" id="1938619"/>
    <lineage>
        <taxon>Bacteria</taxon>
        <taxon>Pseudomonadati</taxon>
        <taxon>Planctomycetota</taxon>
        <taxon>Planctomycetia</taxon>
        <taxon>Planctomycetales</taxon>
        <taxon>Planctomycetaceae</taxon>
        <taxon>Thalassoglobus</taxon>
    </lineage>
</organism>
<comment type="similarity">
    <text evidence="2 7">Belongs to the ExbD/TolR family.</text>
</comment>
<dbReference type="Pfam" id="PF02472">
    <property type="entry name" value="ExbD"/>
    <property type="match status" value="1"/>
</dbReference>
<keyword evidence="5" id="KW-1133">Transmembrane helix</keyword>
<evidence type="ECO:0000313" key="8">
    <source>
        <dbReference type="EMBL" id="TWT58090.1"/>
    </source>
</evidence>
<dbReference type="GO" id="GO:0015031">
    <property type="term" value="P:protein transport"/>
    <property type="evidence" value="ECO:0007669"/>
    <property type="project" value="UniProtKB-KW"/>
</dbReference>
<keyword evidence="9" id="KW-1185">Reference proteome</keyword>
<evidence type="ECO:0000256" key="5">
    <source>
        <dbReference type="ARBA" id="ARBA00022989"/>
    </source>
</evidence>
<comment type="caution">
    <text evidence="8">The sequence shown here is derived from an EMBL/GenBank/DDBJ whole genome shotgun (WGS) entry which is preliminary data.</text>
</comment>
<evidence type="ECO:0000256" key="3">
    <source>
        <dbReference type="ARBA" id="ARBA00022475"/>
    </source>
</evidence>
<dbReference type="GO" id="GO:0022857">
    <property type="term" value="F:transmembrane transporter activity"/>
    <property type="evidence" value="ECO:0007669"/>
    <property type="project" value="InterPro"/>
</dbReference>
<dbReference type="InterPro" id="IPR003400">
    <property type="entry name" value="ExbD"/>
</dbReference>
<evidence type="ECO:0000256" key="1">
    <source>
        <dbReference type="ARBA" id="ARBA00004162"/>
    </source>
</evidence>
<keyword evidence="6" id="KW-0472">Membrane</keyword>
<gene>
    <name evidence="8" type="ORF">KOR42_14610</name>
</gene>
<reference evidence="8 9" key="1">
    <citation type="submission" date="2019-02" db="EMBL/GenBank/DDBJ databases">
        <title>Deep-cultivation of Planctomycetes and their phenomic and genomic characterization uncovers novel biology.</title>
        <authorList>
            <person name="Wiegand S."/>
            <person name="Jogler M."/>
            <person name="Boedeker C."/>
            <person name="Pinto D."/>
            <person name="Vollmers J."/>
            <person name="Rivas-Marin E."/>
            <person name="Kohn T."/>
            <person name="Peeters S.H."/>
            <person name="Heuer A."/>
            <person name="Rast P."/>
            <person name="Oberbeckmann S."/>
            <person name="Bunk B."/>
            <person name="Jeske O."/>
            <person name="Meyerdierks A."/>
            <person name="Storesund J.E."/>
            <person name="Kallscheuer N."/>
            <person name="Luecker S."/>
            <person name="Lage O.M."/>
            <person name="Pohl T."/>
            <person name="Merkel B.J."/>
            <person name="Hornburger P."/>
            <person name="Mueller R.-W."/>
            <person name="Bruemmer F."/>
            <person name="Labrenz M."/>
            <person name="Spormann A.M."/>
            <person name="Op Den Camp H."/>
            <person name="Overmann J."/>
            <person name="Amann R."/>
            <person name="Jetten M.S.M."/>
            <person name="Mascher T."/>
            <person name="Medema M.H."/>
            <person name="Devos D.P."/>
            <person name="Kaster A.-K."/>
            <person name="Ovreas L."/>
            <person name="Rohde M."/>
            <person name="Galperin M.Y."/>
            <person name="Jogler C."/>
        </authorList>
    </citation>
    <scope>NUCLEOTIDE SEQUENCE [LARGE SCALE GENOMIC DNA]</scope>
    <source>
        <strain evidence="8 9">KOR42</strain>
    </source>
</reference>
<dbReference type="PANTHER" id="PTHR30558:SF3">
    <property type="entry name" value="BIOPOLYMER TRANSPORT PROTEIN EXBD-RELATED"/>
    <property type="match status" value="1"/>
</dbReference>
<evidence type="ECO:0000256" key="2">
    <source>
        <dbReference type="ARBA" id="ARBA00005811"/>
    </source>
</evidence>
<proteinExistence type="inferred from homology"/>
<dbReference type="PANTHER" id="PTHR30558">
    <property type="entry name" value="EXBD MEMBRANE COMPONENT OF PMF-DRIVEN MACROMOLECULE IMPORT SYSTEM"/>
    <property type="match status" value="1"/>
</dbReference>
<name>A0A5C5X590_9PLAN</name>
<comment type="subcellular location">
    <subcellularLocation>
        <location evidence="1">Cell membrane</location>
        <topology evidence="1">Single-pass membrane protein</topology>
    </subcellularLocation>
    <subcellularLocation>
        <location evidence="7">Cell membrane</location>
        <topology evidence="7">Single-pass type II membrane protein</topology>
    </subcellularLocation>
</comment>
<dbReference type="EMBL" id="SIHI01000001">
    <property type="protein sequence ID" value="TWT58090.1"/>
    <property type="molecule type" value="Genomic_DNA"/>
</dbReference>
<protein>
    <submittedName>
        <fullName evidence="8">Biopolymer transport protein ExbD/TolR</fullName>
    </submittedName>
</protein>